<protein>
    <recommendedName>
        <fullName evidence="4">CUB domain-containing protein</fullName>
    </recommendedName>
</protein>
<proteinExistence type="predicted"/>
<organism evidence="5 6">
    <name type="scientific">Pomacea canaliculata</name>
    <name type="common">Golden apple snail</name>
    <dbReference type="NCBI Taxonomy" id="400727"/>
    <lineage>
        <taxon>Eukaryota</taxon>
        <taxon>Metazoa</taxon>
        <taxon>Spiralia</taxon>
        <taxon>Lophotrochozoa</taxon>
        <taxon>Mollusca</taxon>
        <taxon>Gastropoda</taxon>
        <taxon>Caenogastropoda</taxon>
        <taxon>Architaenioglossa</taxon>
        <taxon>Ampullarioidea</taxon>
        <taxon>Ampullariidae</taxon>
        <taxon>Pomacea</taxon>
    </lineage>
</organism>
<feature type="disulfide bond" evidence="2">
    <location>
        <begin position="396"/>
        <end position="413"/>
    </location>
</feature>
<dbReference type="PROSITE" id="PS01180">
    <property type="entry name" value="CUB"/>
    <property type="match status" value="2"/>
</dbReference>
<accession>A0A2T7PRB8</accession>
<keyword evidence="6" id="KW-1185">Reference proteome</keyword>
<dbReference type="Proteomes" id="UP000245119">
    <property type="component" value="Linkage Group LG2"/>
</dbReference>
<dbReference type="SUPFAM" id="SSF49854">
    <property type="entry name" value="Spermadhesin, CUB domain"/>
    <property type="match status" value="2"/>
</dbReference>
<dbReference type="AlphaFoldDB" id="A0A2T7PRB8"/>
<dbReference type="EMBL" id="PZQS01000002">
    <property type="protein sequence ID" value="PVD35917.1"/>
    <property type="molecule type" value="Genomic_DNA"/>
</dbReference>
<feature type="region of interest" description="Disordered" evidence="3">
    <location>
        <begin position="45"/>
        <end position="89"/>
    </location>
</feature>
<keyword evidence="1 2" id="KW-1015">Disulfide bond</keyword>
<dbReference type="InterPro" id="IPR029526">
    <property type="entry name" value="PGBD"/>
</dbReference>
<dbReference type="Gene3D" id="2.60.120.290">
    <property type="entry name" value="Spermadhesin, CUB domain"/>
    <property type="match status" value="2"/>
</dbReference>
<dbReference type="Pfam" id="PF13843">
    <property type="entry name" value="DDE_Tnp_1_7"/>
    <property type="match status" value="1"/>
</dbReference>
<evidence type="ECO:0000256" key="2">
    <source>
        <dbReference type="PROSITE-ProRule" id="PRU00059"/>
    </source>
</evidence>
<evidence type="ECO:0000256" key="3">
    <source>
        <dbReference type="SAM" id="MobiDB-lite"/>
    </source>
</evidence>
<dbReference type="OrthoDB" id="6162033at2759"/>
<gene>
    <name evidence="5" type="ORF">C0Q70_02886</name>
</gene>
<evidence type="ECO:0000313" key="5">
    <source>
        <dbReference type="EMBL" id="PVD35917.1"/>
    </source>
</evidence>
<evidence type="ECO:0000256" key="1">
    <source>
        <dbReference type="ARBA" id="ARBA00023157"/>
    </source>
</evidence>
<dbReference type="SMART" id="SM00042">
    <property type="entry name" value="CUB"/>
    <property type="match status" value="1"/>
</dbReference>
<dbReference type="InterPro" id="IPR000859">
    <property type="entry name" value="CUB_dom"/>
</dbReference>
<reference evidence="5 6" key="1">
    <citation type="submission" date="2018-04" db="EMBL/GenBank/DDBJ databases">
        <title>The genome of golden apple snail Pomacea canaliculata provides insight into stress tolerance and invasive adaptation.</title>
        <authorList>
            <person name="Liu C."/>
            <person name="Liu B."/>
            <person name="Ren Y."/>
            <person name="Zhang Y."/>
            <person name="Wang H."/>
            <person name="Li S."/>
            <person name="Jiang F."/>
            <person name="Yin L."/>
            <person name="Zhang G."/>
            <person name="Qian W."/>
            <person name="Fan W."/>
        </authorList>
    </citation>
    <scope>NUCLEOTIDE SEQUENCE [LARGE SCALE GENOMIC DNA]</scope>
    <source>
        <strain evidence="5">SZHN2017</strain>
        <tissue evidence="5">Muscle</tissue>
    </source>
</reference>
<dbReference type="InterPro" id="IPR035914">
    <property type="entry name" value="Sperma_CUB_dom_sf"/>
</dbReference>
<dbReference type="CDD" id="cd00041">
    <property type="entry name" value="CUB"/>
    <property type="match status" value="2"/>
</dbReference>
<evidence type="ECO:0000313" key="6">
    <source>
        <dbReference type="Proteomes" id="UP000245119"/>
    </source>
</evidence>
<sequence>MARWFTVREACDFVMDSSEDEMEVVSDDSDDSDDCDIEYEATNEEGDDTYVMNTDNETLDDNHMVGSDDDDDEIESHPAPLTSEAENTSNNNLLEDISGSDNLDFNELGFKVYMKDKPTKWGLKLYELCESRSGYVWRFEVLCGKPGLSNRPYDVVQRLLEPLKSLGYCVYTDRYYTSVALAEDLASCNTGFTGTVMCNRVGLPKEFMQKKLDIDLMSIPENGKLTGAAVPQQPEQLRLYDSGRHFLGLLKGRKQCLVCYERLKEQGTDAKYRRGHTKKTSMMQAVQKKRSHCVQFPAWRSTIQRRSTLNPTGRGRVTKPMANLCFFLLLLLTAVSRTTSTTCDISIPINYNGTIESPGFPDEYYGDQNCSYSLQFSSLGIWHINFTFFNLPNTSCDTDYLEVDYNLSQQRYCHNSPPPNLTNIYQFRFVSSFNASAGYGFQARVSMALECGMTDIRLQENIPLFLYYNYLEPVEGRCEWRVTADQGLSIMMIGNTNSNDYEFIKSKFKIYKGTTKDQSSLINFQTKNNEFAVDEASNTILIEYIADVTFYFELRVTFRAYKASQNSTCGSEIYAENGEGDIGLIANELQYIEGMYRNRICAWTIEAEENEVIQLVVTEFRILTEIPGCNDSARSYLEIYDGSQAASSLLVRYKLIKT</sequence>
<feature type="disulfide bond" evidence="2">
    <location>
        <begin position="343"/>
        <end position="370"/>
    </location>
</feature>
<feature type="domain" description="CUB" evidence="4">
    <location>
        <begin position="569"/>
        <end position="658"/>
    </location>
</feature>
<name>A0A2T7PRB8_POMCA</name>
<comment type="caution">
    <text evidence="2">Lacks conserved residue(s) required for the propagation of feature annotation.</text>
</comment>
<dbReference type="PANTHER" id="PTHR46599">
    <property type="entry name" value="PIGGYBAC TRANSPOSABLE ELEMENT-DERIVED PROTEIN 4"/>
    <property type="match status" value="1"/>
</dbReference>
<comment type="caution">
    <text evidence="5">The sequence shown here is derived from an EMBL/GenBank/DDBJ whole genome shotgun (WGS) entry which is preliminary data.</text>
</comment>
<feature type="domain" description="CUB" evidence="4">
    <location>
        <begin position="343"/>
        <end position="448"/>
    </location>
</feature>
<dbReference type="PANTHER" id="PTHR46599:SF3">
    <property type="entry name" value="PIGGYBAC TRANSPOSABLE ELEMENT-DERIVED PROTEIN 4"/>
    <property type="match status" value="1"/>
</dbReference>
<dbReference type="Pfam" id="PF00431">
    <property type="entry name" value="CUB"/>
    <property type="match status" value="2"/>
</dbReference>
<evidence type="ECO:0000259" key="4">
    <source>
        <dbReference type="PROSITE" id="PS01180"/>
    </source>
</evidence>